<dbReference type="SUPFAM" id="SSF46689">
    <property type="entry name" value="Homeodomain-like"/>
    <property type="match status" value="1"/>
</dbReference>
<reference evidence="5" key="1">
    <citation type="submission" date="2015-11" db="EMBL/GenBank/DDBJ databases">
        <authorList>
            <person name="Kumar R."/>
            <person name="Singh D."/>
            <person name="Swarnkar M.K."/>
            <person name="Singh A.K."/>
            <person name="Kumar S."/>
        </authorList>
    </citation>
    <scope>NUCLEOTIDE SEQUENCE [LARGE SCALE GENOMIC DNA]</scope>
    <source>
        <strain evidence="5">ERGS4:06</strain>
    </source>
</reference>
<evidence type="ECO:0000259" key="3">
    <source>
        <dbReference type="PROSITE" id="PS50977"/>
    </source>
</evidence>
<dbReference type="Gene3D" id="1.10.357.10">
    <property type="entry name" value="Tetracycline Repressor, domain 2"/>
    <property type="match status" value="1"/>
</dbReference>
<dbReference type="PANTHER" id="PTHR30055">
    <property type="entry name" value="HTH-TYPE TRANSCRIPTIONAL REGULATOR RUTR"/>
    <property type="match status" value="1"/>
</dbReference>
<dbReference type="PROSITE" id="PS50977">
    <property type="entry name" value="HTH_TETR_2"/>
    <property type="match status" value="1"/>
</dbReference>
<dbReference type="RefSeq" id="WP_062289568.1">
    <property type="nucleotide sequence ID" value="NZ_CP013200.1"/>
</dbReference>
<evidence type="ECO:0000256" key="2">
    <source>
        <dbReference type="PROSITE-ProRule" id="PRU00335"/>
    </source>
</evidence>
<protein>
    <recommendedName>
        <fullName evidence="3">HTH tetR-type domain-containing protein</fullName>
    </recommendedName>
</protein>
<proteinExistence type="predicted"/>
<evidence type="ECO:0000313" key="4">
    <source>
        <dbReference type="EMBL" id="ALO67210.1"/>
    </source>
</evidence>
<dbReference type="GO" id="GO:0000976">
    <property type="term" value="F:transcription cis-regulatory region binding"/>
    <property type="evidence" value="ECO:0007669"/>
    <property type="project" value="TreeGrafter"/>
</dbReference>
<feature type="domain" description="HTH tetR-type" evidence="3">
    <location>
        <begin position="8"/>
        <end position="68"/>
    </location>
</feature>
<gene>
    <name evidence="4" type="ORF">AS189_12760</name>
</gene>
<dbReference type="Proteomes" id="UP000059574">
    <property type="component" value="Chromosome"/>
</dbReference>
<dbReference type="Pfam" id="PF00440">
    <property type="entry name" value="TetR_N"/>
    <property type="match status" value="1"/>
</dbReference>
<sequence>MESQRTSTPTDEKLLAAIRESVVLHGVRRTTANDIAERAGMSRMTFYRRMGSVENAVLAALTQEFRSYTGAVWSGTPAGSGRQQLVHFAVESVRLFVTSELLASISERDPEFLIPYVTDRFGASQQLILERLQGLLDAGTADCSMDPAAGTAVTLLLAVQGLALSSRVLLKMGVFEESLAELAKMLERYLTPPAPCGVELEGVTKAASMEENLLTNKFKGD</sequence>
<name>A0A0S2M062_9MICC</name>
<dbReference type="PANTHER" id="PTHR30055:SF153">
    <property type="entry name" value="HTH-TYPE TRANSCRIPTIONAL REPRESSOR RV3405C"/>
    <property type="match status" value="1"/>
</dbReference>
<dbReference type="InterPro" id="IPR001647">
    <property type="entry name" value="HTH_TetR"/>
</dbReference>
<dbReference type="InterPro" id="IPR009057">
    <property type="entry name" value="Homeodomain-like_sf"/>
</dbReference>
<accession>A0A0S2M062</accession>
<evidence type="ECO:0000256" key="1">
    <source>
        <dbReference type="ARBA" id="ARBA00023125"/>
    </source>
</evidence>
<reference evidence="4 5" key="2">
    <citation type="journal article" date="2016" name="J. Biotechnol.">
        <title>Complete genome sequence of Arthrobacter alpinus ERGS4:06, a yellow pigmented bacterium tolerant to cold and radiations isolated from Sikkim Himalaya.</title>
        <authorList>
            <person name="Kumar R."/>
            <person name="Singh D."/>
            <person name="Swarnkar M.K."/>
            <person name="Singh A.K."/>
            <person name="Kumar S."/>
        </authorList>
    </citation>
    <scope>NUCLEOTIDE SEQUENCE [LARGE SCALE GENOMIC DNA]</scope>
    <source>
        <strain evidence="4 5">ERGS4:06</strain>
    </source>
</reference>
<dbReference type="EMBL" id="CP013200">
    <property type="protein sequence ID" value="ALO67210.1"/>
    <property type="molecule type" value="Genomic_DNA"/>
</dbReference>
<dbReference type="OrthoDB" id="3235020at2"/>
<dbReference type="InterPro" id="IPR050109">
    <property type="entry name" value="HTH-type_TetR-like_transc_reg"/>
</dbReference>
<organism evidence="4 5">
    <name type="scientific">Arthrobacter alpinus</name>
    <dbReference type="NCBI Taxonomy" id="656366"/>
    <lineage>
        <taxon>Bacteria</taxon>
        <taxon>Bacillati</taxon>
        <taxon>Actinomycetota</taxon>
        <taxon>Actinomycetes</taxon>
        <taxon>Micrococcales</taxon>
        <taxon>Micrococcaceae</taxon>
        <taxon>Arthrobacter</taxon>
    </lineage>
</organism>
<keyword evidence="1 2" id="KW-0238">DNA-binding</keyword>
<feature type="DNA-binding region" description="H-T-H motif" evidence="2">
    <location>
        <begin position="31"/>
        <end position="50"/>
    </location>
</feature>
<dbReference type="AlphaFoldDB" id="A0A0S2M062"/>
<evidence type="ECO:0000313" key="5">
    <source>
        <dbReference type="Proteomes" id="UP000059574"/>
    </source>
</evidence>
<dbReference type="GO" id="GO:0003700">
    <property type="term" value="F:DNA-binding transcription factor activity"/>
    <property type="evidence" value="ECO:0007669"/>
    <property type="project" value="TreeGrafter"/>
</dbReference>